<evidence type="ECO:0000313" key="2">
    <source>
        <dbReference type="Proteomes" id="UP000676336"/>
    </source>
</evidence>
<dbReference type="EMBL" id="CAJOBI010054253">
    <property type="protein sequence ID" value="CAF4386654.1"/>
    <property type="molecule type" value="Genomic_DNA"/>
</dbReference>
<dbReference type="Proteomes" id="UP000676336">
    <property type="component" value="Unassembled WGS sequence"/>
</dbReference>
<protein>
    <submittedName>
        <fullName evidence="1">Uncharacterized protein</fullName>
    </submittedName>
</protein>
<proteinExistence type="predicted"/>
<gene>
    <name evidence="1" type="ORF">SMN809_LOCUS29814</name>
</gene>
<evidence type="ECO:0000313" key="1">
    <source>
        <dbReference type="EMBL" id="CAF4386654.1"/>
    </source>
</evidence>
<organism evidence="1 2">
    <name type="scientific">Rotaria magnacalcarata</name>
    <dbReference type="NCBI Taxonomy" id="392030"/>
    <lineage>
        <taxon>Eukaryota</taxon>
        <taxon>Metazoa</taxon>
        <taxon>Spiralia</taxon>
        <taxon>Gnathifera</taxon>
        <taxon>Rotifera</taxon>
        <taxon>Eurotatoria</taxon>
        <taxon>Bdelloidea</taxon>
        <taxon>Philodinida</taxon>
        <taxon>Philodinidae</taxon>
        <taxon>Rotaria</taxon>
    </lineage>
</organism>
<comment type="caution">
    <text evidence="1">The sequence shown here is derived from an EMBL/GenBank/DDBJ whole genome shotgun (WGS) entry which is preliminary data.</text>
</comment>
<name>A0A8S2VDD7_9BILA</name>
<reference evidence="1" key="1">
    <citation type="submission" date="2021-02" db="EMBL/GenBank/DDBJ databases">
        <authorList>
            <person name="Nowell W R."/>
        </authorList>
    </citation>
    <scope>NUCLEOTIDE SEQUENCE</scope>
</reference>
<feature type="non-terminal residue" evidence="1">
    <location>
        <position position="1"/>
    </location>
</feature>
<dbReference type="AlphaFoldDB" id="A0A8S2VDD7"/>
<accession>A0A8S2VDD7</accession>
<sequence length="77" mass="8567">VSVTNKIAMTNLTEILPARLNHPKELRTLKLRQISVPVTIKVKVVLCAAKFEPPVAVQQNSSLSLAKTDKEEITFQQ</sequence>